<reference evidence="1 2" key="1">
    <citation type="journal article" date="2008" name="Proc. Natl. Acad. Sci. U.S.A.">
        <title>Niche adaptation and genome expansion in the chlorophyll d-producing cyanobacterium Acaryochloris marina.</title>
        <authorList>
            <person name="Swingley W.D."/>
            <person name="Chen M."/>
            <person name="Cheung P.C."/>
            <person name="Conrad A.L."/>
            <person name="Dejesa L.C."/>
            <person name="Hao J."/>
            <person name="Honchak B.M."/>
            <person name="Karbach L.E."/>
            <person name="Kurdoglu A."/>
            <person name="Lahiri S."/>
            <person name="Mastrian S.D."/>
            <person name="Miyashita H."/>
            <person name="Page L."/>
            <person name="Ramakrishna P."/>
            <person name="Satoh S."/>
            <person name="Sattley W.M."/>
            <person name="Shimada Y."/>
            <person name="Taylor H.L."/>
            <person name="Tomo T."/>
            <person name="Tsuchiya T."/>
            <person name="Wang Z.T."/>
            <person name="Raymond J."/>
            <person name="Mimuro M."/>
            <person name="Blankenship R.E."/>
            <person name="Touchman J.W."/>
        </authorList>
    </citation>
    <scope>NUCLEOTIDE SEQUENCE [LARGE SCALE GENOMIC DNA]</scope>
    <source>
        <strain evidence="2">MBIC 11017</strain>
        <plasmid evidence="2">Plasmid pREB2</plasmid>
    </source>
</reference>
<evidence type="ECO:0000313" key="2">
    <source>
        <dbReference type="Proteomes" id="UP000000268"/>
    </source>
</evidence>
<dbReference type="RefSeq" id="WP_012167090.1">
    <property type="nucleotide sequence ID" value="NC_009927.1"/>
</dbReference>
<dbReference type="EMBL" id="CP000839">
    <property type="protein sequence ID" value="ABW31941.1"/>
    <property type="molecule type" value="Genomic_DNA"/>
</dbReference>
<accession>A8ZLB4</accession>
<dbReference type="Proteomes" id="UP000000268">
    <property type="component" value="Plasmid pREB2"/>
</dbReference>
<dbReference type="AlphaFoldDB" id="A8ZLB4"/>
<keyword evidence="2" id="KW-1185">Reference proteome</keyword>
<dbReference type="HOGENOM" id="CLU_2565961_0_0_3"/>
<evidence type="ECO:0000313" key="1">
    <source>
        <dbReference type="EMBL" id="ABW31941.1"/>
    </source>
</evidence>
<geneLocation type="plasmid" evidence="1 2">
    <name>pREB2</name>
</geneLocation>
<proteinExistence type="predicted"/>
<name>A8ZLB4_ACAM1</name>
<organism evidence="1 2">
    <name type="scientific">Acaryochloris marina (strain MBIC 11017)</name>
    <dbReference type="NCBI Taxonomy" id="329726"/>
    <lineage>
        <taxon>Bacteria</taxon>
        <taxon>Bacillati</taxon>
        <taxon>Cyanobacteriota</taxon>
        <taxon>Cyanophyceae</taxon>
        <taxon>Acaryochloridales</taxon>
        <taxon>Acaryochloridaceae</taxon>
        <taxon>Acaryochloris</taxon>
    </lineage>
</organism>
<dbReference type="KEGG" id="amr:AM1_B0221"/>
<keyword evidence="1" id="KW-0614">Plasmid</keyword>
<protein>
    <submittedName>
        <fullName evidence="1">Uncharacterized protein</fullName>
    </submittedName>
</protein>
<gene>
    <name evidence="1" type="ordered locus">AM1_B0221</name>
</gene>
<sequence>MTNSNPQRWTDDRLDALAASTQSLLAATQANTKAIGENSELMQKVIEGQLAMQTLHGQLAEQTLQLKRAVDYLLSKDGGQS</sequence>